<keyword evidence="1" id="KW-1133">Transmembrane helix</keyword>
<reference evidence="3" key="1">
    <citation type="submission" date="2016-04" db="EMBL/GenBank/DDBJ databases">
        <authorList>
            <person name="Lyu Z."/>
            <person name="Lyu W."/>
        </authorList>
    </citation>
    <scope>NUCLEOTIDE SEQUENCE [LARGE SCALE GENOMIC DNA]</scope>
    <source>
        <strain evidence="3">C44</strain>
    </source>
</reference>
<dbReference type="SUPFAM" id="SSF53649">
    <property type="entry name" value="Alkaline phosphatase-like"/>
    <property type="match status" value="1"/>
</dbReference>
<name>A0A179T3Y2_9BACI</name>
<dbReference type="Proteomes" id="UP000078534">
    <property type="component" value="Unassembled WGS sequence"/>
</dbReference>
<dbReference type="EMBL" id="LWSG01000007">
    <property type="protein sequence ID" value="OAS87819.1"/>
    <property type="molecule type" value="Genomic_DNA"/>
</dbReference>
<accession>A0A179T3Y2</accession>
<dbReference type="InterPro" id="IPR017850">
    <property type="entry name" value="Alkaline_phosphatase_core_sf"/>
</dbReference>
<evidence type="ECO:0000313" key="2">
    <source>
        <dbReference type="EMBL" id="OAS87819.1"/>
    </source>
</evidence>
<dbReference type="Gene3D" id="3.40.720.10">
    <property type="entry name" value="Alkaline Phosphatase, subunit A"/>
    <property type="match status" value="1"/>
</dbReference>
<feature type="transmembrane region" description="Helical" evidence="1">
    <location>
        <begin position="39"/>
        <end position="59"/>
    </location>
</feature>
<dbReference type="STRING" id="152268.A6K24_18975"/>
<evidence type="ECO:0008006" key="4">
    <source>
        <dbReference type="Google" id="ProtNLM"/>
    </source>
</evidence>
<evidence type="ECO:0000313" key="3">
    <source>
        <dbReference type="Proteomes" id="UP000078534"/>
    </source>
</evidence>
<keyword evidence="3" id="KW-1185">Reference proteome</keyword>
<keyword evidence="1" id="KW-0472">Membrane</keyword>
<sequence>MKLIFISLDTLRANRLGCYGYKLPTTSPYMDHIASQDVLFLKTLSILIFQLKLLILVFLQGK</sequence>
<proteinExistence type="predicted"/>
<dbReference type="AlphaFoldDB" id="A0A179T3Y2"/>
<evidence type="ECO:0000256" key="1">
    <source>
        <dbReference type="SAM" id="Phobius"/>
    </source>
</evidence>
<organism evidence="2 3">
    <name type="scientific">Metabacillus litoralis</name>
    <dbReference type="NCBI Taxonomy" id="152268"/>
    <lineage>
        <taxon>Bacteria</taxon>
        <taxon>Bacillati</taxon>
        <taxon>Bacillota</taxon>
        <taxon>Bacilli</taxon>
        <taxon>Bacillales</taxon>
        <taxon>Bacillaceae</taxon>
        <taxon>Metabacillus</taxon>
    </lineage>
</organism>
<gene>
    <name evidence="2" type="ORF">A6K24_18975</name>
</gene>
<keyword evidence="1" id="KW-0812">Transmembrane</keyword>
<protein>
    <recommendedName>
        <fullName evidence="4">Sulfatase N-terminal domain-containing protein</fullName>
    </recommendedName>
</protein>
<comment type="caution">
    <text evidence="2">The sequence shown here is derived from an EMBL/GenBank/DDBJ whole genome shotgun (WGS) entry which is preliminary data.</text>
</comment>